<name>A0ABW1K5W6_9ACTN</name>
<gene>
    <name evidence="1" type="ORF">ACFP2T_10410</name>
</gene>
<dbReference type="RefSeq" id="WP_377420169.1">
    <property type="nucleotide sequence ID" value="NZ_JBHSPR010000008.1"/>
</dbReference>
<dbReference type="EMBL" id="JBHSPR010000008">
    <property type="protein sequence ID" value="MFC6016612.1"/>
    <property type="molecule type" value="Genomic_DNA"/>
</dbReference>
<proteinExistence type="predicted"/>
<evidence type="ECO:0000313" key="2">
    <source>
        <dbReference type="Proteomes" id="UP001596203"/>
    </source>
</evidence>
<dbReference type="Pfam" id="PF10946">
    <property type="entry name" value="DUF2625"/>
    <property type="match status" value="1"/>
</dbReference>
<sequence length="208" mass="22172">METSAWAEVSAAVAASPYPVRVLPADPVPAETCLARLEITTRSWLGAVVAYSGGLLVDHGWLRVLGCGSTGLPDVLAGADPASGELVVGHDVLGGQFVWARARPGTPPTVHYFAPDDLDWQDLEQGYADWLHAMLAGSLTRFYDTLRWPGWEAEVAALSPDQGLSTLPPPWTAEGKDLATVSRKAVPLPQLISFNHEMARQLGPAGQP</sequence>
<accession>A0ABW1K5W6</accession>
<dbReference type="Proteomes" id="UP001596203">
    <property type="component" value="Unassembled WGS sequence"/>
</dbReference>
<keyword evidence="2" id="KW-1185">Reference proteome</keyword>
<dbReference type="InterPro" id="IPR021239">
    <property type="entry name" value="DUF2625"/>
</dbReference>
<organism evidence="1 2">
    <name type="scientific">Plantactinospora solaniradicis</name>
    <dbReference type="NCBI Taxonomy" id="1723736"/>
    <lineage>
        <taxon>Bacteria</taxon>
        <taxon>Bacillati</taxon>
        <taxon>Actinomycetota</taxon>
        <taxon>Actinomycetes</taxon>
        <taxon>Micromonosporales</taxon>
        <taxon>Micromonosporaceae</taxon>
        <taxon>Plantactinospora</taxon>
    </lineage>
</organism>
<comment type="caution">
    <text evidence="1">The sequence shown here is derived from an EMBL/GenBank/DDBJ whole genome shotgun (WGS) entry which is preliminary data.</text>
</comment>
<reference evidence="2" key="1">
    <citation type="journal article" date="2019" name="Int. J. Syst. Evol. Microbiol.">
        <title>The Global Catalogue of Microorganisms (GCM) 10K type strain sequencing project: providing services to taxonomists for standard genome sequencing and annotation.</title>
        <authorList>
            <consortium name="The Broad Institute Genomics Platform"/>
            <consortium name="The Broad Institute Genome Sequencing Center for Infectious Disease"/>
            <person name="Wu L."/>
            <person name="Ma J."/>
        </authorList>
    </citation>
    <scope>NUCLEOTIDE SEQUENCE [LARGE SCALE GENOMIC DNA]</scope>
    <source>
        <strain evidence="2">ZS-35-S2</strain>
    </source>
</reference>
<protein>
    <submittedName>
        <fullName evidence="1">DUF2625 family protein</fullName>
    </submittedName>
</protein>
<evidence type="ECO:0000313" key="1">
    <source>
        <dbReference type="EMBL" id="MFC6016612.1"/>
    </source>
</evidence>